<keyword evidence="2" id="KW-1185">Reference proteome</keyword>
<organism evidence="1 2">
    <name type="scientific">Hymenoscyphus albidus</name>
    <dbReference type="NCBI Taxonomy" id="595503"/>
    <lineage>
        <taxon>Eukaryota</taxon>
        <taxon>Fungi</taxon>
        <taxon>Dikarya</taxon>
        <taxon>Ascomycota</taxon>
        <taxon>Pezizomycotina</taxon>
        <taxon>Leotiomycetes</taxon>
        <taxon>Helotiales</taxon>
        <taxon>Helotiaceae</taxon>
        <taxon>Hymenoscyphus</taxon>
    </lineage>
</organism>
<evidence type="ECO:0000313" key="2">
    <source>
        <dbReference type="Proteomes" id="UP000701801"/>
    </source>
</evidence>
<gene>
    <name evidence="1" type="ORF">HYALB_00001806</name>
</gene>
<sequence>MNTNTNVKREDSKRGRFMNAIKTGSFRKEPKPKPTGPQMVEDHQTYVDRGLCANCTLSQDLFDCGHTYNREATMCADHSGLSLGLPGINVTPDVVRQQGLCEPCTLRSAEEAKLSNFLTIRGLSKKKWGKLENRGKELVTEMERARALTEDEWIEFKTWKLAEIEENNRISTLKSDDAKAEEQSLRAQIGHLTPRKRPAMAVRPLTLPKSKIAQATSCSPDLALAPSISFTEEFEATQSTQVVNSKFPGI</sequence>
<comment type="caution">
    <text evidence="1">The sequence shown here is derived from an EMBL/GenBank/DDBJ whole genome shotgun (WGS) entry which is preliminary data.</text>
</comment>
<accession>A0A9N9Q8J9</accession>
<protein>
    <submittedName>
        <fullName evidence="1">Uncharacterized protein</fullName>
    </submittedName>
</protein>
<dbReference type="Proteomes" id="UP000701801">
    <property type="component" value="Unassembled WGS sequence"/>
</dbReference>
<dbReference type="EMBL" id="CAJVRM010000239">
    <property type="protein sequence ID" value="CAG8977926.1"/>
    <property type="molecule type" value="Genomic_DNA"/>
</dbReference>
<name>A0A9N9Q8J9_9HELO</name>
<reference evidence="1" key="1">
    <citation type="submission" date="2021-07" db="EMBL/GenBank/DDBJ databases">
        <authorList>
            <person name="Durling M."/>
        </authorList>
    </citation>
    <scope>NUCLEOTIDE SEQUENCE</scope>
</reference>
<dbReference type="OrthoDB" id="10295179at2759"/>
<proteinExistence type="predicted"/>
<evidence type="ECO:0000313" key="1">
    <source>
        <dbReference type="EMBL" id="CAG8977926.1"/>
    </source>
</evidence>
<dbReference type="AlphaFoldDB" id="A0A9N9Q8J9"/>